<organism evidence="1">
    <name type="scientific">Rhizophora mucronata</name>
    <name type="common">Asiatic mangrove</name>
    <dbReference type="NCBI Taxonomy" id="61149"/>
    <lineage>
        <taxon>Eukaryota</taxon>
        <taxon>Viridiplantae</taxon>
        <taxon>Streptophyta</taxon>
        <taxon>Embryophyta</taxon>
        <taxon>Tracheophyta</taxon>
        <taxon>Spermatophyta</taxon>
        <taxon>Magnoliopsida</taxon>
        <taxon>eudicotyledons</taxon>
        <taxon>Gunneridae</taxon>
        <taxon>Pentapetalae</taxon>
        <taxon>rosids</taxon>
        <taxon>fabids</taxon>
        <taxon>Malpighiales</taxon>
        <taxon>Rhizophoraceae</taxon>
        <taxon>Rhizophora</taxon>
    </lineage>
</organism>
<sequence>MWGRILNRKKKYLCIKL</sequence>
<dbReference type="AlphaFoldDB" id="A0A2P2PEZ5"/>
<dbReference type="EMBL" id="GGEC01072812">
    <property type="protein sequence ID" value="MBX53296.1"/>
    <property type="molecule type" value="Transcribed_RNA"/>
</dbReference>
<reference evidence="1" key="1">
    <citation type="submission" date="2018-02" db="EMBL/GenBank/DDBJ databases">
        <title>Rhizophora mucronata_Transcriptome.</title>
        <authorList>
            <person name="Meera S.P."/>
            <person name="Sreeshan A."/>
            <person name="Augustine A."/>
        </authorList>
    </citation>
    <scope>NUCLEOTIDE SEQUENCE</scope>
    <source>
        <tissue evidence="1">Leaf</tissue>
    </source>
</reference>
<evidence type="ECO:0000313" key="1">
    <source>
        <dbReference type="EMBL" id="MBX53296.1"/>
    </source>
</evidence>
<protein>
    <submittedName>
        <fullName evidence="1">Uncharacterized protein</fullName>
    </submittedName>
</protein>
<name>A0A2P2PEZ5_RHIMU</name>
<accession>A0A2P2PEZ5</accession>
<proteinExistence type="predicted"/>